<dbReference type="RefSeq" id="WP_196992366.1">
    <property type="nucleotide sequence ID" value="NZ_JADWYR010000002.1"/>
</dbReference>
<evidence type="ECO:0000313" key="6">
    <source>
        <dbReference type="EMBL" id="MBG9378328.1"/>
    </source>
</evidence>
<organism evidence="6 7">
    <name type="scientific">Panacibacter microcysteis</name>
    <dbReference type="NCBI Taxonomy" id="2793269"/>
    <lineage>
        <taxon>Bacteria</taxon>
        <taxon>Pseudomonadati</taxon>
        <taxon>Bacteroidota</taxon>
        <taxon>Chitinophagia</taxon>
        <taxon>Chitinophagales</taxon>
        <taxon>Chitinophagaceae</taxon>
        <taxon>Panacibacter</taxon>
    </lineage>
</organism>
<name>A0A931GZQ4_9BACT</name>
<dbReference type="GO" id="GO:0016020">
    <property type="term" value="C:membrane"/>
    <property type="evidence" value="ECO:0007669"/>
    <property type="project" value="UniProtKB-SubCell"/>
</dbReference>
<keyword evidence="3 5" id="KW-1133">Transmembrane helix</keyword>
<keyword evidence="4 5" id="KW-0472">Membrane</keyword>
<evidence type="ECO:0000256" key="1">
    <source>
        <dbReference type="ARBA" id="ARBA00004167"/>
    </source>
</evidence>
<dbReference type="InterPro" id="IPR007343">
    <property type="entry name" value="Uncharacterised_pept_Zn_put"/>
</dbReference>
<protein>
    <submittedName>
        <fullName evidence="6">Neutral zinc metallopeptidase</fullName>
    </submittedName>
</protein>
<sequence length="287" mass="31080">MLWQGRRQSSNVEDRRGMGGKGLAVGGGIGTLVIAAIVYLLGGDPSAVINNAQNQQLQETTAPTKADDAAGQFAAVVLADTEDIWSALFKQMNRNYSAPTLVLFSQATQSGCGFASQASGPFYCPADSKVYVDLTFFDEMKQRFNAAGDFAQAYVIAHEVGHHVQHLLGLTDKVDAQRGRISETEMNKLSVKLELQADFLAGVWAHYEQQLKDPQLNSSVIQAGDIEEALNAANAIGDDRLQQQSQGYVVPDAFTHGTSAQRIEWFKRGFTSGDISQGDTFNDPSLN</sequence>
<evidence type="ECO:0000256" key="4">
    <source>
        <dbReference type="ARBA" id="ARBA00023136"/>
    </source>
</evidence>
<keyword evidence="2 5" id="KW-0812">Transmembrane</keyword>
<evidence type="ECO:0000256" key="3">
    <source>
        <dbReference type="ARBA" id="ARBA00022989"/>
    </source>
</evidence>
<dbReference type="PANTHER" id="PTHR30168:SF0">
    <property type="entry name" value="INNER MEMBRANE PROTEIN"/>
    <property type="match status" value="1"/>
</dbReference>
<dbReference type="Pfam" id="PF04228">
    <property type="entry name" value="Zn_peptidase"/>
    <property type="match status" value="1"/>
</dbReference>
<dbReference type="AlphaFoldDB" id="A0A931GZQ4"/>
<dbReference type="EMBL" id="JADWYR010000002">
    <property type="protein sequence ID" value="MBG9378328.1"/>
    <property type="molecule type" value="Genomic_DNA"/>
</dbReference>
<comment type="subcellular location">
    <subcellularLocation>
        <location evidence="1">Membrane</location>
        <topology evidence="1">Single-pass membrane protein</topology>
    </subcellularLocation>
</comment>
<evidence type="ECO:0000256" key="2">
    <source>
        <dbReference type="ARBA" id="ARBA00022692"/>
    </source>
</evidence>
<keyword evidence="7" id="KW-1185">Reference proteome</keyword>
<accession>A0A931GZQ4</accession>
<dbReference type="PANTHER" id="PTHR30168">
    <property type="entry name" value="PUTATIVE MEMBRANE PROTEIN YPFJ"/>
    <property type="match status" value="1"/>
</dbReference>
<comment type="caution">
    <text evidence="6">The sequence shown here is derived from an EMBL/GenBank/DDBJ whole genome shotgun (WGS) entry which is preliminary data.</text>
</comment>
<dbReference type="Proteomes" id="UP000628448">
    <property type="component" value="Unassembled WGS sequence"/>
</dbReference>
<gene>
    <name evidence="6" type="ORF">I5907_18970</name>
</gene>
<reference evidence="6" key="1">
    <citation type="submission" date="2020-11" db="EMBL/GenBank/DDBJ databases">
        <title>Bacterial whole genome sequence for Panacibacter sp. DH6.</title>
        <authorList>
            <person name="Le V."/>
            <person name="Ko S."/>
            <person name="Ahn C.-Y."/>
            <person name="Oh H.-M."/>
        </authorList>
    </citation>
    <scope>NUCLEOTIDE SEQUENCE</scope>
    <source>
        <strain evidence="6">DH6</strain>
    </source>
</reference>
<evidence type="ECO:0000313" key="7">
    <source>
        <dbReference type="Proteomes" id="UP000628448"/>
    </source>
</evidence>
<proteinExistence type="predicted"/>
<feature type="transmembrane region" description="Helical" evidence="5">
    <location>
        <begin position="21"/>
        <end position="41"/>
    </location>
</feature>
<evidence type="ECO:0000256" key="5">
    <source>
        <dbReference type="SAM" id="Phobius"/>
    </source>
</evidence>